<gene>
    <name evidence="2" type="ORF">SAMN05444853_11332</name>
</gene>
<organism evidence="2 3">
    <name type="scientific">Phocoenobacter skyensis</name>
    <dbReference type="NCBI Taxonomy" id="97481"/>
    <lineage>
        <taxon>Bacteria</taxon>
        <taxon>Pseudomonadati</taxon>
        <taxon>Pseudomonadota</taxon>
        <taxon>Gammaproteobacteria</taxon>
        <taxon>Pasteurellales</taxon>
        <taxon>Pasteurellaceae</taxon>
        <taxon>Phocoenobacter</taxon>
    </lineage>
</organism>
<dbReference type="InterPro" id="IPR019096">
    <property type="entry name" value="YopX_protein"/>
</dbReference>
<dbReference type="Proteomes" id="UP000198883">
    <property type="component" value="Unassembled WGS sequence"/>
</dbReference>
<dbReference type="AlphaFoldDB" id="A0A1H7XN84"/>
<dbReference type="OrthoDB" id="1809393at2"/>
<evidence type="ECO:0000313" key="2">
    <source>
        <dbReference type="EMBL" id="SEM34678.1"/>
    </source>
</evidence>
<dbReference type="RefSeq" id="WP_090921915.1">
    <property type="nucleotide sequence ID" value="NZ_CP016180.1"/>
</dbReference>
<dbReference type="Gene3D" id="2.30.30.290">
    <property type="entry name" value="YopX-like domains"/>
    <property type="match status" value="1"/>
</dbReference>
<dbReference type="SUPFAM" id="SSF159006">
    <property type="entry name" value="YopX-like"/>
    <property type="match status" value="1"/>
</dbReference>
<feature type="domain" description="YopX protein" evidence="1">
    <location>
        <begin position="5"/>
        <end position="155"/>
    </location>
</feature>
<evidence type="ECO:0000313" key="3">
    <source>
        <dbReference type="Proteomes" id="UP000198883"/>
    </source>
</evidence>
<dbReference type="InterPro" id="IPR010024">
    <property type="entry name" value="CHP16711"/>
</dbReference>
<dbReference type="InterPro" id="IPR023385">
    <property type="entry name" value="YopX-like_C"/>
</dbReference>
<accession>A0A1H7XN84</accession>
<reference evidence="3" key="1">
    <citation type="submission" date="2016-10" db="EMBL/GenBank/DDBJ databases">
        <authorList>
            <person name="Varghese N."/>
            <person name="Submissions S."/>
        </authorList>
    </citation>
    <scope>NUCLEOTIDE SEQUENCE [LARGE SCALE GENOMIC DNA]</scope>
    <source>
        <strain evidence="3">DSM 24204</strain>
    </source>
</reference>
<dbReference type="GeneID" id="83544545"/>
<proteinExistence type="predicted"/>
<protein>
    <submittedName>
        <fullName evidence="2">Phage uncharacterized protein TIGR01671</fullName>
    </submittedName>
</protein>
<dbReference type="Pfam" id="PF09643">
    <property type="entry name" value="YopX"/>
    <property type="match status" value="1"/>
</dbReference>
<dbReference type="STRING" id="97481.SAMN05444853_11332"/>
<dbReference type="NCBIfam" id="TIGR01671">
    <property type="entry name" value="phage_TIGR01671"/>
    <property type="match status" value="1"/>
</dbReference>
<sequence length="161" mass="18647">MRELEFRAWDIEKRQMLPVVSLGFHTMVSPPNDDDEGNNSYELQTELYPDGSGKITGYVMQYIGLKDCEDKPIYEGDIVKFTQWWFDREERETTLIGYIKYSAKELCYVLAGIADRKFKEDTSGSDDCPLHLLSTFTEDDFEVIGNIYQNPELLEGLKCET</sequence>
<name>A0A1H7XN84_9PAST</name>
<evidence type="ECO:0000259" key="1">
    <source>
        <dbReference type="Pfam" id="PF09643"/>
    </source>
</evidence>
<dbReference type="EMBL" id="FOBN01000013">
    <property type="protein sequence ID" value="SEM34678.1"/>
    <property type="molecule type" value="Genomic_DNA"/>
</dbReference>